<evidence type="ECO:0000259" key="7">
    <source>
        <dbReference type="Pfam" id="PF00171"/>
    </source>
</evidence>
<dbReference type="SUPFAM" id="SSF53720">
    <property type="entry name" value="ALDH-like"/>
    <property type="match status" value="1"/>
</dbReference>
<dbReference type="PROSITE" id="PS00687">
    <property type="entry name" value="ALDEHYDE_DEHYDR_GLU"/>
    <property type="match status" value="1"/>
</dbReference>
<dbReference type="FunFam" id="3.40.605.10:FF:000007">
    <property type="entry name" value="NAD/NADP-dependent betaine aldehyde dehydrogenase"/>
    <property type="match status" value="1"/>
</dbReference>
<dbReference type="Gene3D" id="3.40.309.10">
    <property type="entry name" value="Aldehyde Dehydrogenase, Chain A, domain 2"/>
    <property type="match status" value="1"/>
</dbReference>
<dbReference type="GO" id="GO:0004029">
    <property type="term" value="F:aldehyde dehydrogenase (NAD+) activity"/>
    <property type="evidence" value="ECO:0007669"/>
    <property type="project" value="UniProtKB-EC"/>
</dbReference>
<dbReference type="RefSeq" id="WP_091273433.1">
    <property type="nucleotide sequence ID" value="NZ_FAOZ01000004.1"/>
</dbReference>
<dbReference type="InterPro" id="IPR016163">
    <property type="entry name" value="Ald_DH_C"/>
</dbReference>
<evidence type="ECO:0000256" key="1">
    <source>
        <dbReference type="ARBA" id="ARBA00009986"/>
    </source>
</evidence>
<dbReference type="EMBL" id="FAOZ01000004">
    <property type="protein sequence ID" value="CUU55214.1"/>
    <property type="molecule type" value="Genomic_DNA"/>
</dbReference>
<dbReference type="Pfam" id="PF00171">
    <property type="entry name" value="Aldedh"/>
    <property type="match status" value="1"/>
</dbReference>
<comment type="similarity">
    <text evidence="1 6">Belongs to the aldehyde dehydrogenase family.</text>
</comment>
<dbReference type="CDD" id="cd07139">
    <property type="entry name" value="ALDH_AldA-Rv0768"/>
    <property type="match status" value="1"/>
</dbReference>
<evidence type="ECO:0000256" key="6">
    <source>
        <dbReference type="RuleBase" id="RU003345"/>
    </source>
</evidence>
<dbReference type="PANTHER" id="PTHR42804:SF1">
    <property type="entry name" value="ALDEHYDE DEHYDROGENASE-RELATED"/>
    <property type="match status" value="1"/>
</dbReference>
<organism evidence="8 9">
    <name type="scientific">Parafrankia irregularis</name>
    <dbReference type="NCBI Taxonomy" id="795642"/>
    <lineage>
        <taxon>Bacteria</taxon>
        <taxon>Bacillati</taxon>
        <taxon>Actinomycetota</taxon>
        <taxon>Actinomycetes</taxon>
        <taxon>Frankiales</taxon>
        <taxon>Frankiaceae</taxon>
        <taxon>Parafrankia</taxon>
    </lineage>
</organism>
<dbReference type="PROSITE" id="PS00070">
    <property type="entry name" value="ALDEHYDE_DEHYDR_CYS"/>
    <property type="match status" value="1"/>
</dbReference>
<dbReference type="InterPro" id="IPR015590">
    <property type="entry name" value="Aldehyde_DH_dom"/>
</dbReference>
<dbReference type="InterPro" id="IPR016162">
    <property type="entry name" value="Ald_DH_N"/>
</dbReference>
<protein>
    <recommendedName>
        <fullName evidence="3">aldehyde dehydrogenase (NAD(+))</fullName>
        <ecNumber evidence="3">1.2.1.3</ecNumber>
    </recommendedName>
</protein>
<evidence type="ECO:0000256" key="5">
    <source>
        <dbReference type="PROSITE-ProRule" id="PRU10007"/>
    </source>
</evidence>
<proteinExistence type="inferred from homology"/>
<comment type="catalytic activity">
    <reaction evidence="4">
        <text>an aldehyde + NAD(+) + H2O = a carboxylate + NADH + 2 H(+)</text>
        <dbReference type="Rhea" id="RHEA:16185"/>
        <dbReference type="ChEBI" id="CHEBI:15377"/>
        <dbReference type="ChEBI" id="CHEBI:15378"/>
        <dbReference type="ChEBI" id="CHEBI:17478"/>
        <dbReference type="ChEBI" id="CHEBI:29067"/>
        <dbReference type="ChEBI" id="CHEBI:57540"/>
        <dbReference type="ChEBI" id="CHEBI:57945"/>
        <dbReference type="EC" id="1.2.1.3"/>
    </reaction>
</comment>
<sequence length="485" mass="50955">MQEQEHLFIGGEWVAPAGTGTGVIEVVSPHTEQVIARIAAAGNADVDRAVAAARLAFDEGPWPRLDPAERAEVVRRLAGLVKPRRKELAELISAEMGAPISFAKLSHVALPWMMMGAFADIAVNLAWEEPRKGFYGQDIIVRKEPIGVVAAIVPWNMPLFLTVGKLVPALLAGCSVVLKPSPETPLDAYVLADLLTEAGLPPGVVSVLPGDRDLGEYLVSHPGVDKVSFTGSTAAGRLVAASCGSNLKRVSLELGGKSAAVVLDDADPAAVAAGVEIAGLMNSGQACVAQTRILVPRSRYSEYLDALVSMVESLPVGDPSDPATKVGPMVAQRQQERVRGYIEEGQKEGARLVTGGSDLPAGVESGWYVRPTVFADVDSGMRVAREEIFGPVLTVLPYGDDAEAVRIADATEYGLSGSVWTSDIERGLAVARKVRSGTFGVNQAYSMDPNAPFGGVKASGIGRELGREGIEGYLDVKSISVAPAS</sequence>
<evidence type="ECO:0000313" key="8">
    <source>
        <dbReference type="EMBL" id="CUU55214.1"/>
    </source>
</evidence>
<name>A0A0S4QIY9_9ACTN</name>
<dbReference type="InterPro" id="IPR029510">
    <property type="entry name" value="Ald_DH_CS_GLU"/>
</dbReference>
<feature type="domain" description="Aldehyde dehydrogenase" evidence="7">
    <location>
        <begin position="21"/>
        <end position="479"/>
    </location>
</feature>
<dbReference type="PANTHER" id="PTHR42804">
    <property type="entry name" value="ALDEHYDE DEHYDROGENASE"/>
    <property type="match status" value="1"/>
</dbReference>
<feature type="active site" evidence="5">
    <location>
        <position position="253"/>
    </location>
</feature>
<dbReference type="InterPro" id="IPR016160">
    <property type="entry name" value="Ald_DH_CS_CYS"/>
</dbReference>
<evidence type="ECO:0000313" key="9">
    <source>
        <dbReference type="Proteomes" id="UP000198802"/>
    </source>
</evidence>
<accession>A0A0S4QIY9</accession>
<evidence type="ECO:0000256" key="4">
    <source>
        <dbReference type="ARBA" id="ARBA00049194"/>
    </source>
</evidence>
<dbReference type="FunFam" id="3.40.309.10:FF:000012">
    <property type="entry name" value="Betaine aldehyde dehydrogenase"/>
    <property type="match status" value="1"/>
</dbReference>
<dbReference type="Gene3D" id="3.40.605.10">
    <property type="entry name" value="Aldehyde Dehydrogenase, Chain A, domain 1"/>
    <property type="match status" value="1"/>
</dbReference>
<dbReference type="Proteomes" id="UP000198802">
    <property type="component" value="Unassembled WGS sequence"/>
</dbReference>
<dbReference type="AlphaFoldDB" id="A0A0S4QIY9"/>
<evidence type="ECO:0000256" key="2">
    <source>
        <dbReference type="ARBA" id="ARBA00023002"/>
    </source>
</evidence>
<dbReference type="InterPro" id="IPR016161">
    <property type="entry name" value="Ald_DH/histidinol_DH"/>
</dbReference>
<gene>
    <name evidence="8" type="ORF">Ga0074812_104295</name>
</gene>
<keyword evidence="9" id="KW-1185">Reference proteome</keyword>
<reference evidence="9" key="1">
    <citation type="submission" date="2015-11" db="EMBL/GenBank/DDBJ databases">
        <authorList>
            <person name="Varghese N."/>
        </authorList>
    </citation>
    <scope>NUCLEOTIDE SEQUENCE [LARGE SCALE GENOMIC DNA]</scope>
    <source>
        <strain evidence="9">DSM 45899</strain>
    </source>
</reference>
<dbReference type="EC" id="1.2.1.3" evidence="3"/>
<evidence type="ECO:0000256" key="3">
    <source>
        <dbReference type="ARBA" id="ARBA00024226"/>
    </source>
</evidence>
<keyword evidence="2 6" id="KW-0560">Oxidoreductase</keyword>